<evidence type="ECO:0000313" key="4">
    <source>
        <dbReference type="Proteomes" id="UP000632498"/>
    </source>
</evidence>
<proteinExistence type="inferred from homology"/>
<comment type="similarity">
    <text evidence="1">Belongs to the UPF0597 family.</text>
</comment>
<evidence type="ECO:0000313" key="3">
    <source>
        <dbReference type="EMBL" id="GGF55104.1"/>
    </source>
</evidence>
<evidence type="ECO:0000259" key="2">
    <source>
        <dbReference type="Pfam" id="PF03313"/>
    </source>
</evidence>
<dbReference type="HAMAP" id="MF_01845">
    <property type="entry name" value="UPF0597"/>
    <property type="match status" value="1"/>
</dbReference>
<dbReference type="PANTHER" id="PTHR30501:SF2">
    <property type="entry name" value="UPF0597 PROTEIN YHAM"/>
    <property type="match status" value="1"/>
</dbReference>
<dbReference type="PIRSF" id="PIRSF006054">
    <property type="entry name" value="UCP006054"/>
    <property type="match status" value="1"/>
</dbReference>
<organism evidence="3 4">
    <name type="scientific">Terasakiella brassicae</name>
    <dbReference type="NCBI Taxonomy" id="1634917"/>
    <lineage>
        <taxon>Bacteria</taxon>
        <taxon>Pseudomonadati</taxon>
        <taxon>Pseudomonadota</taxon>
        <taxon>Alphaproteobacteria</taxon>
        <taxon>Rhodospirillales</taxon>
        <taxon>Terasakiellaceae</taxon>
        <taxon>Terasakiella</taxon>
    </lineage>
</organism>
<dbReference type="GO" id="GO:0019450">
    <property type="term" value="P:L-cysteine catabolic process to pyruvate"/>
    <property type="evidence" value="ECO:0007669"/>
    <property type="project" value="TreeGrafter"/>
</dbReference>
<evidence type="ECO:0000256" key="1">
    <source>
        <dbReference type="HAMAP-Rule" id="MF_01845"/>
    </source>
</evidence>
<dbReference type="InterPro" id="IPR005130">
    <property type="entry name" value="Ser_deHydtase-like_asu"/>
</dbReference>
<dbReference type="EMBL" id="BMHV01000003">
    <property type="protein sequence ID" value="GGF55104.1"/>
    <property type="molecule type" value="Genomic_DNA"/>
</dbReference>
<dbReference type="Pfam" id="PF03313">
    <property type="entry name" value="SDH_alpha"/>
    <property type="match status" value="1"/>
</dbReference>
<reference evidence="3" key="2">
    <citation type="submission" date="2020-09" db="EMBL/GenBank/DDBJ databases">
        <authorList>
            <person name="Sun Q."/>
            <person name="Zhou Y."/>
        </authorList>
    </citation>
    <scope>NUCLEOTIDE SEQUENCE</scope>
    <source>
        <strain evidence="3">CGMCC 1.15254</strain>
    </source>
</reference>
<accession>A0A917BSU6</accession>
<reference evidence="3" key="1">
    <citation type="journal article" date="2014" name="Int. J. Syst. Evol. Microbiol.">
        <title>Complete genome sequence of Corynebacterium casei LMG S-19264T (=DSM 44701T), isolated from a smear-ripened cheese.</title>
        <authorList>
            <consortium name="US DOE Joint Genome Institute (JGI-PGF)"/>
            <person name="Walter F."/>
            <person name="Albersmeier A."/>
            <person name="Kalinowski J."/>
            <person name="Ruckert C."/>
        </authorList>
    </citation>
    <scope>NUCLEOTIDE SEQUENCE</scope>
    <source>
        <strain evidence="3">CGMCC 1.15254</strain>
    </source>
</reference>
<protein>
    <recommendedName>
        <fullName evidence="1">UPF0597 protein GCM10011332_05620</fullName>
    </recommendedName>
</protein>
<gene>
    <name evidence="3" type="ORF">GCM10011332_05620</name>
</gene>
<sequence length="425" mass="44882">MKSSDSLYLQYLQILQEELIPAMGCTEPIAIAFGAAKACAVLGEFAQKVDLQVTANLIKNSKSVVVPNTGGLKGIVAATAAGIVAGDADEGLQVLSCVDSSRYNDIQDYLDSGKINVMLLDSEHTFDMIVTVYGVKSKATVQISRYHTNIVLITKDDEILFKQDLSDVSADANHTDRGCLSIQSILDFAQAVEIADIQDLLEQQITYNSQIADEGLKGEWGANIGATLMQVWGEDVKTRAKARASAGSDARMSGCELPVMIVTGSGNQGITVSVPVIEYAKELGVSHDTLLRALVVSNLVAVHLKSGIGWLSAYCGVVSAGAAAAAGIAWLHEADHEVINQTLINSLGSVSGIICDGAKPACASKIAASVEAGILGFHMAKQGRHFKDGEGIVKGDIESTIANVAKLGRDGMRETDKVIIDMMLD</sequence>
<keyword evidence="4" id="KW-1185">Reference proteome</keyword>
<name>A0A917BSU6_9PROT</name>
<dbReference type="Proteomes" id="UP000632498">
    <property type="component" value="Unassembled WGS sequence"/>
</dbReference>
<dbReference type="InterPro" id="IPR021144">
    <property type="entry name" value="UPF0597"/>
</dbReference>
<feature type="domain" description="Serine dehydratase-like alpha subunit" evidence="2">
    <location>
        <begin position="178"/>
        <end position="420"/>
    </location>
</feature>
<dbReference type="AlphaFoldDB" id="A0A917BSU6"/>
<dbReference type="GO" id="GO:0080146">
    <property type="term" value="F:L-cysteine desulfhydrase activity"/>
    <property type="evidence" value="ECO:0007669"/>
    <property type="project" value="TreeGrafter"/>
</dbReference>
<comment type="caution">
    <text evidence="3">The sequence shown here is derived from an EMBL/GenBank/DDBJ whole genome shotgun (WGS) entry which is preliminary data.</text>
</comment>
<dbReference type="RefSeq" id="WP_188661316.1">
    <property type="nucleotide sequence ID" value="NZ_BMHV01000003.1"/>
</dbReference>
<dbReference type="PANTHER" id="PTHR30501">
    <property type="entry name" value="UPF0597 PROTEIN YHAM"/>
    <property type="match status" value="1"/>
</dbReference>